<dbReference type="FunFam" id="2.20.110.10:FF:000002">
    <property type="entry name" value="Phosphatidylinositol 4-phosphate 5-kinase 8"/>
    <property type="match status" value="1"/>
</dbReference>
<proteinExistence type="predicted"/>
<protein>
    <submittedName>
        <fullName evidence="2">Uncharacterized protein</fullName>
    </submittedName>
</protein>
<evidence type="ECO:0000256" key="1">
    <source>
        <dbReference type="ARBA" id="ARBA00022737"/>
    </source>
</evidence>
<organism evidence="2 3">
    <name type="scientific">Vanilla planifolia</name>
    <name type="common">Vanilla</name>
    <dbReference type="NCBI Taxonomy" id="51239"/>
    <lineage>
        <taxon>Eukaryota</taxon>
        <taxon>Viridiplantae</taxon>
        <taxon>Streptophyta</taxon>
        <taxon>Embryophyta</taxon>
        <taxon>Tracheophyta</taxon>
        <taxon>Spermatophyta</taxon>
        <taxon>Magnoliopsida</taxon>
        <taxon>Liliopsida</taxon>
        <taxon>Asparagales</taxon>
        <taxon>Orchidaceae</taxon>
        <taxon>Vanilloideae</taxon>
        <taxon>Vanilleae</taxon>
        <taxon>Vanilla</taxon>
    </lineage>
</organism>
<keyword evidence="1" id="KW-0677">Repeat</keyword>
<dbReference type="SUPFAM" id="SSF82185">
    <property type="entry name" value="Histone H3 K4-specific methyltransferase SET7/9 N-terminal domain"/>
    <property type="match status" value="1"/>
</dbReference>
<dbReference type="Gene3D" id="2.20.110.10">
    <property type="entry name" value="Histone H3 K4-specific methyltransferase SET7/9 N-terminal domain"/>
    <property type="match status" value="1"/>
</dbReference>
<dbReference type="Proteomes" id="UP000639772">
    <property type="component" value="Unassembled WGS sequence"/>
</dbReference>
<sequence>MIHGFGVYHFANGHCYEGSWHEGRRQGLGLYTFSIGESVSGEWDHGILKNPLPLANHSVQRAVQSAREALEKAVLLPRVEEQVKKAVVAAQKAAAAARVAAVKAAQNQMKEELYKSKAWDDDADLIHFL</sequence>
<accession>A0A835PDT0</accession>
<name>A0A835PDT0_VANPL</name>
<dbReference type="InterPro" id="IPR003409">
    <property type="entry name" value="MORN"/>
</dbReference>
<evidence type="ECO:0000313" key="3">
    <source>
        <dbReference type="Proteomes" id="UP000639772"/>
    </source>
</evidence>
<dbReference type="AlphaFoldDB" id="A0A835PDT0"/>
<evidence type="ECO:0000313" key="2">
    <source>
        <dbReference type="EMBL" id="KAG0449658.1"/>
    </source>
</evidence>
<dbReference type="EMBL" id="JADCNM010000163">
    <property type="protein sequence ID" value="KAG0449658.1"/>
    <property type="molecule type" value="Genomic_DNA"/>
</dbReference>
<dbReference type="GO" id="GO:0016020">
    <property type="term" value="C:membrane"/>
    <property type="evidence" value="ECO:0007669"/>
    <property type="project" value="UniProtKB-ARBA"/>
</dbReference>
<dbReference type="Pfam" id="PF02493">
    <property type="entry name" value="MORN"/>
    <property type="match status" value="2"/>
</dbReference>
<comment type="caution">
    <text evidence="2">The sequence shown here is derived from an EMBL/GenBank/DDBJ whole genome shotgun (WGS) entry which is preliminary data.</text>
</comment>
<reference evidence="2 3" key="1">
    <citation type="journal article" date="2020" name="Nat. Food">
        <title>A phased Vanilla planifolia genome enables genetic improvement of flavour and production.</title>
        <authorList>
            <person name="Hasing T."/>
            <person name="Tang H."/>
            <person name="Brym M."/>
            <person name="Khazi F."/>
            <person name="Huang T."/>
            <person name="Chambers A.H."/>
        </authorList>
    </citation>
    <scope>NUCLEOTIDE SEQUENCE [LARGE SCALE GENOMIC DNA]</scope>
    <source>
        <tissue evidence="2">Leaf</tissue>
    </source>
</reference>
<gene>
    <name evidence="2" type="ORF">HPP92_027177</name>
</gene>
<dbReference type="OrthoDB" id="437960at2759"/>